<dbReference type="PRINTS" id="PR01036">
    <property type="entry name" value="TCRTETB"/>
</dbReference>
<evidence type="ECO:0000256" key="7">
    <source>
        <dbReference type="SAM" id="Phobius"/>
    </source>
</evidence>
<evidence type="ECO:0000259" key="8">
    <source>
        <dbReference type="PROSITE" id="PS50850"/>
    </source>
</evidence>
<dbReference type="STRING" id="393003.SAMN05660461_0103"/>
<dbReference type="PANTHER" id="PTHR42718">
    <property type="entry name" value="MAJOR FACILITATOR SUPERFAMILY MULTIDRUG TRANSPORTER MFSC"/>
    <property type="match status" value="1"/>
</dbReference>
<feature type="transmembrane region" description="Helical" evidence="7">
    <location>
        <begin position="60"/>
        <end position="79"/>
    </location>
</feature>
<dbReference type="Gene3D" id="1.20.1250.20">
    <property type="entry name" value="MFS general substrate transporter like domains"/>
    <property type="match status" value="1"/>
</dbReference>
<dbReference type="Pfam" id="PF07690">
    <property type="entry name" value="MFS_1"/>
    <property type="match status" value="1"/>
</dbReference>
<feature type="transmembrane region" description="Helical" evidence="7">
    <location>
        <begin position="437"/>
        <end position="463"/>
    </location>
</feature>
<keyword evidence="4 7" id="KW-0812">Transmembrane</keyword>
<feature type="transmembrane region" description="Helical" evidence="7">
    <location>
        <begin position="178"/>
        <end position="195"/>
    </location>
</feature>
<dbReference type="Proteomes" id="UP000190166">
    <property type="component" value="Unassembled WGS sequence"/>
</dbReference>
<dbReference type="CDD" id="cd17321">
    <property type="entry name" value="MFS_MMR_MDR_like"/>
    <property type="match status" value="1"/>
</dbReference>
<keyword evidence="3" id="KW-1003">Cell membrane</keyword>
<feature type="transmembrane region" description="Helical" evidence="7">
    <location>
        <begin position="277"/>
        <end position="303"/>
    </location>
</feature>
<feature type="transmembrane region" description="Helical" evidence="7">
    <location>
        <begin position="315"/>
        <end position="332"/>
    </location>
</feature>
<dbReference type="SUPFAM" id="SSF103473">
    <property type="entry name" value="MFS general substrate transporter"/>
    <property type="match status" value="1"/>
</dbReference>
<organism evidence="9 10">
    <name type="scientific">Chitinophaga ginsengisegetis</name>
    <dbReference type="NCBI Taxonomy" id="393003"/>
    <lineage>
        <taxon>Bacteria</taxon>
        <taxon>Pseudomonadati</taxon>
        <taxon>Bacteroidota</taxon>
        <taxon>Chitinophagia</taxon>
        <taxon>Chitinophagales</taxon>
        <taxon>Chitinophagaceae</taxon>
        <taxon>Chitinophaga</taxon>
    </lineage>
</organism>
<feature type="transmembrane region" description="Helical" evidence="7">
    <location>
        <begin position="91"/>
        <end position="117"/>
    </location>
</feature>
<dbReference type="EMBL" id="FUZZ01000001">
    <property type="protein sequence ID" value="SKC94791.1"/>
    <property type="molecule type" value="Genomic_DNA"/>
</dbReference>
<evidence type="ECO:0000256" key="2">
    <source>
        <dbReference type="ARBA" id="ARBA00022448"/>
    </source>
</evidence>
<feature type="transmembrane region" description="Helical" evidence="7">
    <location>
        <begin position="215"/>
        <end position="232"/>
    </location>
</feature>
<keyword evidence="10" id="KW-1185">Reference proteome</keyword>
<feature type="transmembrane region" description="Helical" evidence="7">
    <location>
        <begin position="238"/>
        <end position="257"/>
    </location>
</feature>
<feature type="transmembrane region" description="Helical" evidence="7">
    <location>
        <begin position="368"/>
        <end position="387"/>
    </location>
</feature>
<dbReference type="AlphaFoldDB" id="A0A1T5N2S8"/>
<sequence>MSDLTMKAPPVAEQLLPGSWGVKAAVTGIALILFMVNLDTSIVIVGLPVLIAQLHASFASAQWVVLSYMLLLTALIAGAGRLGDIFGKKKLYLAGIALFTVASLGCGIAPGTGTLIVCRGLQGVGAAFCLSLSFAIAGDMVPKARLGKTMGWLTMMVPLGIASGPTCGGILISTLGWQSMFLVNIPIGVVAYTLVRRHVPVVAKAARQRTDWTGMILLAGVLVCYCMGMTFMEDKGPLSQPVLLLLAGFAAGLVLFIRYEKKVPQPFLQLQLFRNSLLSASLLAAWLVYTVIMATVVLLPFYLVNEGHYTPLQTGLLMSFGPLVTAVLSVFAGKAADRFHARKVMLAGVLVMVAGCLAMSSLSTGQGIFGFLWRIGLIQLGLTFFQTPNNTAVMELAALEQRGLMSGLLSLARTTGHITGTAVLGAVFALLVKSGTITHAISVVFLVAAVLVAVAALLIYLVLRTQGRRNNA</sequence>
<dbReference type="RefSeq" id="WP_079467467.1">
    <property type="nucleotide sequence ID" value="NZ_FUZZ01000001.1"/>
</dbReference>
<evidence type="ECO:0000256" key="5">
    <source>
        <dbReference type="ARBA" id="ARBA00022989"/>
    </source>
</evidence>
<dbReference type="PANTHER" id="PTHR42718:SF46">
    <property type="entry name" value="BLR6921 PROTEIN"/>
    <property type="match status" value="1"/>
</dbReference>
<proteinExistence type="predicted"/>
<name>A0A1T5N2S8_9BACT</name>
<dbReference type="InterPro" id="IPR020846">
    <property type="entry name" value="MFS_dom"/>
</dbReference>
<evidence type="ECO:0000313" key="10">
    <source>
        <dbReference type="Proteomes" id="UP000190166"/>
    </source>
</evidence>
<dbReference type="InterPro" id="IPR036259">
    <property type="entry name" value="MFS_trans_sf"/>
</dbReference>
<evidence type="ECO:0000256" key="4">
    <source>
        <dbReference type="ARBA" id="ARBA00022692"/>
    </source>
</evidence>
<keyword evidence="6 7" id="KW-0472">Membrane</keyword>
<evidence type="ECO:0000256" key="1">
    <source>
        <dbReference type="ARBA" id="ARBA00004651"/>
    </source>
</evidence>
<evidence type="ECO:0000313" key="9">
    <source>
        <dbReference type="EMBL" id="SKC94791.1"/>
    </source>
</evidence>
<dbReference type="GO" id="GO:0022857">
    <property type="term" value="F:transmembrane transporter activity"/>
    <property type="evidence" value="ECO:0007669"/>
    <property type="project" value="InterPro"/>
</dbReference>
<feature type="domain" description="Major facilitator superfamily (MFS) profile" evidence="8">
    <location>
        <begin position="25"/>
        <end position="467"/>
    </location>
</feature>
<dbReference type="InterPro" id="IPR011701">
    <property type="entry name" value="MFS"/>
</dbReference>
<keyword evidence="2" id="KW-0813">Transport</keyword>
<evidence type="ECO:0000256" key="6">
    <source>
        <dbReference type="ARBA" id="ARBA00023136"/>
    </source>
</evidence>
<feature type="transmembrane region" description="Helical" evidence="7">
    <location>
        <begin position="408"/>
        <end position="431"/>
    </location>
</feature>
<dbReference type="GO" id="GO:0005886">
    <property type="term" value="C:plasma membrane"/>
    <property type="evidence" value="ECO:0007669"/>
    <property type="project" value="UniProtKB-SubCell"/>
</dbReference>
<dbReference type="PROSITE" id="PS50850">
    <property type="entry name" value="MFS"/>
    <property type="match status" value="1"/>
</dbReference>
<gene>
    <name evidence="9" type="ORF">SAMN05660461_0103</name>
</gene>
<protein>
    <submittedName>
        <fullName evidence="9">Drug resistance transporter, EmrB/QacA subfamily</fullName>
    </submittedName>
</protein>
<feature type="transmembrane region" description="Helical" evidence="7">
    <location>
        <begin position="123"/>
        <end position="141"/>
    </location>
</feature>
<dbReference type="Gene3D" id="1.20.1720.10">
    <property type="entry name" value="Multidrug resistance protein D"/>
    <property type="match status" value="1"/>
</dbReference>
<keyword evidence="5 7" id="KW-1133">Transmembrane helix</keyword>
<feature type="transmembrane region" description="Helical" evidence="7">
    <location>
        <begin position="153"/>
        <end position="172"/>
    </location>
</feature>
<feature type="transmembrane region" description="Helical" evidence="7">
    <location>
        <begin position="344"/>
        <end position="362"/>
    </location>
</feature>
<feature type="transmembrane region" description="Helical" evidence="7">
    <location>
        <begin position="29"/>
        <end position="54"/>
    </location>
</feature>
<evidence type="ECO:0000256" key="3">
    <source>
        <dbReference type="ARBA" id="ARBA00022475"/>
    </source>
</evidence>
<comment type="subcellular location">
    <subcellularLocation>
        <location evidence="1">Cell membrane</location>
        <topology evidence="1">Multi-pass membrane protein</topology>
    </subcellularLocation>
</comment>
<reference evidence="9 10" key="1">
    <citation type="submission" date="2017-02" db="EMBL/GenBank/DDBJ databases">
        <authorList>
            <person name="Peterson S.W."/>
        </authorList>
    </citation>
    <scope>NUCLEOTIDE SEQUENCE [LARGE SCALE GENOMIC DNA]</scope>
    <source>
        <strain evidence="9 10">DSM 18108</strain>
    </source>
</reference>
<accession>A0A1T5N2S8</accession>